<gene>
    <name evidence="1" type="ORF">Tci_925930</name>
</gene>
<dbReference type="AlphaFoldDB" id="A0A699XAX2"/>
<organism evidence="1">
    <name type="scientific">Tanacetum cinerariifolium</name>
    <name type="common">Dalmatian daisy</name>
    <name type="synonym">Chrysanthemum cinerariifolium</name>
    <dbReference type="NCBI Taxonomy" id="118510"/>
    <lineage>
        <taxon>Eukaryota</taxon>
        <taxon>Viridiplantae</taxon>
        <taxon>Streptophyta</taxon>
        <taxon>Embryophyta</taxon>
        <taxon>Tracheophyta</taxon>
        <taxon>Spermatophyta</taxon>
        <taxon>Magnoliopsida</taxon>
        <taxon>eudicotyledons</taxon>
        <taxon>Gunneridae</taxon>
        <taxon>Pentapetalae</taxon>
        <taxon>asterids</taxon>
        <taxon>campanulids</taxon>
        <taxon>Asterales</taxon>
        <taxon>Asteraceae</taxon>
        <taxon>Asteroideae</taxon>
        <taxon>Anthemideae</taxon>
        <taxon>Anthemidinae</taxon>
        <taxon>Tanacetum</taxon>
    </lineage>
</organism>
<accession>A0A699XAX2</accession>
<comment type="caution">
    <text evidence="1">The sequence shown here is derived from an EMBL/GenBank/DDBJ whole genome shotgun (WGS) entry which is preliminary data.</text>
</comment>
<reference evidence="1" key="1">
    <citation type="journal article" date="2019" name="Sci. Rep.">
        <title>Draft genome of Tanacetum cinerariifolium, the natural source of mosquito coil.</title>
        <authorList>
            <person name="Yamashiro T."/>
            <person name="Shiraishi A."/>
            <person name="Satake H."/>
            <person name="Nakayama K."/>
        </authorList>
    </citation>
    <scope>NUCLEOTIDE SEQUENCE</scope>
</reference>
<dbReference type="EMBL" id="BKCJ011800647">
    <property type="protein sequence ID" value="GFD53961.1"/>
    <property type="molecule type" value="Genomic_DNA"/>
</dbReference>
<sequence>RKKHIKNLEALLEAEVNMKDTSEAKNVELVKALESLRIQFSDLQVSNHQLSQHVSTL</sequence>
<protein>
    <submittedName>
        <fullName evidence="1">Uncharacterized protein</fullName>
    </submittedName>
</protein>
<name>A0A699XAX2_TANCI</name>
<feature type="non-terminal residue" evidence="1">
    <location>
        <position position="1"/>
    </location>
</feature>
<proteinExistence type="predicted"/>
<evidence type="ECO:0000313" key="1">
    <source>
        <dbReference type="EMBL" id="GFD53961.1"/>
    </source>
</evidence>